<gene>
    <name evidence="6" type="ORF">FVE85_7581</name>
</gene>
<evidence type="ECO:0000256" key="5">
    <source>
        <dbReference type="SAM" id="SignalP"/>
    </source>
</evidence>
<evidence type="ECO:0000256" key="2">
    <source>
        <dbReference type="ARBA" id="ARBA00022552"/>
    </source>
</evidence>
<organism evidence="6 7">
    <name type="scientific">Porphyridium purpureum</name>
    <name type="common">Red alga</name>
    <name type="synonym">Porphyridium cruentum</name>
    <dbReference type="NCBI Taxonomy" id="35688"/>
    <lineage>
        <taxon>Eukaryota</taxon>
        <taxon>Rhodophyta</taxon>
        <taxon>Bangiophyceae</taxon>
        <taxon>Porphyridiales</taxon>
        <taxon>Porphyridiaceae</taxon>
        <taxon>Porphyridium</taxon>
    </lineage>
</organism>
<dbReference type="InterPro" id="IPR003682">
    <property type="entry name" value="rRNA_ssu_MeTfrase_G"/>
</dbReference>
<proteinExistence type="inferred from homology"/>
<reference evidence="7" key="1">
    <citation type="journal article" date="2019" name="Nat. Commun.">
        <title>Expansion of phycobilisome linker gene families in mesophilic red algae.</title>
        <authorList>
            <person name="Lee J."/>
            <person name="Kim D."/>
            <person name="Bhattacharya D."/>
            <person name="Yoon H.S."/>
        </authorList>
    </citation>
    <scope>NUCLEOTIDE SEQUENCE [LARGE SCALE GENOMIC DNA]</scope>
    <source>
        <strain evidence="7">CCMP 1328</strain>
    </source>
</reference>
<evidence type="ECO:0000313" key="7">
    <source>
        <dbReference type="Proteomes" id="UP000324585"/>
    </source>
</evidence>
<keyword evidence="6" id="KW-0489">Methyltransferase</keyword>
<keyword evidence="5" id="KW-0732">Signal</keyword>
<keyword evidence="3 6" id="KW-0808">Transferase</keyword>
<dbReference type="Proteomes" id="UP000324585">
    <property type="component" value="Unassembled WGS sequence"/>
</dbReference>
<dbReference type="InterPro" id="IPR029063">
    <property type="entry name" value="SAM-dependent_MTases_sf"/>
</dbReference>
<dbReference type="HAMAP" id="MF_00074">
    <property type="entry name" value="16SrRNA_methyltr_G"/>
    <property type="match status" value="1"/>
</dbReference>
<keyword evidence="1" id="KW-0963">Cytoplasm</keyword>
<dbReference type="AlphaFoldDB" id="A0A5J4Z8A6"/>
<dbReference type="Pfam" id="PF02527">
    <property type="entry name" value="GidB"/>
    <property type="match status" value="1"/>
</dbReference>
<dbReference type="PANTHER" id="PTHR31760">
    <property type="entry name" value="S-ADENOSYL-L-METHIONINE-DEPENDENT METHYLTRANSFERASES SUPERFAMILY PROTEIN"/>
    <property type="match status" value="1"/>
</dbReference>
<feature type="compositionally biased region" description="Basic and acidic residues" evidence="4">
    <location>
        <begin position="78"/>
        <end position="109"/>
    </location>
</feature>
<protein>
    <submittedName>
        <fullName evidence="6">Ribosomal RNA small subunit methyltransferase G</fullName>
    </submittedName>
</protein>
<evidence type="ECO:0000256" key="4">
    <source>
        <dbReference type="SAM" id="MobiDB-lite"/>
    </source>
</evidence>
<feature type="region of interest" description="Disordered" evidence="4">
    <location>
        <begin position="62"/>
        <end position="114"/>
    </location>
</feature>
<feature type="chain" id="PRO_5023892984" evidence="5">
    <location>
        <begin position="33"/>
        <end position="382"/>
    </location>
</feature>
<evidence type="ECO:0000256" key="3">
    <source>
        <dbReference type="ARBA" id="ARBA00022679"/>
    </source>
</evidence>
<dbReference type="Gene3D" id="3.40.50.150">
    <property type="entry name" value="Vaccinia Virus protein VP39"/>
    <property type="match status" value="1"/>
</dbReference>
<dbReference type="EMBL" id="VRMN01000001">
    <property type="protein sequence ID" value="KAA8499996.1"/>
    <property type="molecule type" value="Genomic_DNA"/>
</dbReference>
<accession>A0A5J4Z8A6</accession>
<dbReference type="GO" id="GO:0070043">
    <property type="term" value="F:rRNA (guanine-N7-)-methyltransferase activity"/>
    <property type="evidence" value="ECO:0007669"/>
    <property type="project" value="TreeGrafter"/>
</dbReference>
<comment type="caution">
    <text evidence="6">The sequence shown here is derived from an EMBL/GenBank/DDBJ whole genome shotgun (WGS) entry which is preliminary data.</text>
</comment>
<feature type="signal peptide" evidence="5">
    <location>
        <begin position="1"/>
        <end position="32"/>
    </location>
</feature>
<dbReference type="CDD" id="cd02440">
    <property type="entry name" value="AdoMet_MTases"/>
    <property type="match status" value="1"/>
</dbReference>
<dbReference type="NCBIfam" id="TIGR00138">
    <property type="entry name" value="rsmG_gidB"/>
    <property type="match status" value="1"/>
</dbReference>
<keyword evidence="2" id="KW-0698">rRNA processing</keyword>
<sequence length="382" mass="41811">MAVVSATMANMLAFSWHGFPVLLAPPIAAATAAHCPVRRPRARSARRCMCARARRDDDWLVDPATDSATRSKNKPAVRKAEAAPRESQTEDGASERRTAPRGAAKKERAPQPLLQFRSGRTYEQVYEDALSQCVQNPTLTAVQKGLLDRYCEELLEWNATRCNLTAVRTRDGVYIKFIADSLTLVPVLDSLARSIIEQTGDKQGRPLDVLDLGTGGGAPGLILAIARPQYAMTLVDSVAKKIAFCQHFADTNRASLGNVRTLVNRAEALGRSAEHREVHDCVVCRAVGELRSLVELAAPLLRVGGWLIAQKALSRDHREIKEASNALKLLGCEVHAVHEVTSIDGDSAIDDERYRAIVVVRKAQRTDLLYPRIDGTPAKSPL</sequence>
<dbReference type="OrthoDB" id="5669at2759"/>
<evidence type="ECO:0000313" key="6">
    <source>
        <dbReference type="EMBL" id="KAA8499996.1"/>
    </source>
</evidence>
<name>A0A5J4Z8A6_PORPP</name>
<keyword evidence="7" id="KW-1185">Reference proteome</keyword>
<evidence type="ECO:0000256" key="1">
    <source>
        <dbReference type="ARBA" id="ARBA00022490"/>
    </source>
</evidence>
<dbReference type="PANTHER" id="PTHR31760:SF0">
    <property type="entry name" value="S-ADENOSYL-L-METHIONINE-DEPENDENT METHYLTRANSFERASES SUPERFAMILY PROTEIN"/>
    <property type="match status" value="1"/>
</dbReference>
<dbReference type="SUPFAM" id="SSF53335">
    <property type="entry name" value="S-adenosyl-L-methionine-dependent methyltransferases"/>
    <property type="match status" value="1"/>
</dbReference>
<dbReference type="GO" id="GO:0005829">
    <property type="term" value="C:cytosol"/>
    <property type="evidence" value="ECO:0007669"/>
    <property type="project" value="TreeGrafter"/>
</dbReference>